<dbReference type="AlphaFoldDB" id="A0A5N6MVM0"/>
<dbReference type="PANTHER" id="PTHR47490">
    <property type="entry name" value="PROTEIN BLISTER"/>
    <property type="match status" value="1"/>
</dbReference>
<dbReference type="Proteomes" id="UP000326396">
    <property type="component" value="Linkage Group LG4"/>
</dbReference>
<proteinExistence type="predicted"/>
<accession>A0A5N6MVM0</accession>
<dbReference type="InterPro" id="IPR044194">
    <property type="entry name" value="BLISTER"/>
</dbReference>
<feature type="region of interest" description="Disordered" evidence="1">
    <location>
        <begin position="76"/>
        <end position="108"/>
    </location>
</feature>
<dbReference type="PANTHER" id="PTHR47490:SF2">
    <property type="entry name" value="PROTEIN BLISTER"/>
    <property type="match status" value="1"/>
</dbReference>
<dbReference type="EMBL" id="SZYD01000014">
    <property type="protein sequence ID" value="KAD4178418.1"/>
    <property type="molecule type" value="Genomic_DNA"/>
</dbReference>
<reference evidence="2 3" key="1">
    <citation type="submission" date="2019-05" db="EMBL/GenBank/DDBJ databases">
        <title>Mikania micrantha, genome provides insights into the molecular mechanism of rapid growth.</title>
        <authorList>
            <person name="Liu B."/>
        </authorList>
    </citation>
    <scope>NUCLEOTIDE SEQUENCE [LARGE SCALE GENOMIC DNA]</scope>
    <source>
        <strain evidence="2">NLD-2019</strain>
        <tissue evidence="2">Leaf</tissue>
    </source>
</reference>
<evidence type="ECO:0000313" key="2">
    <source>
        <dbReference type="EMBL" id="KAD4178418.1"/>
    </source>
</evidence>
<evidence type="ECO:0000313" key="3">
    <source>
        <dbReference type="Proteomes" id="UP000326396"/>
    </source>
</evidence>
<name>A0A5N6MVM0_9ASTR</name>
<gene>
    <name evidence="2" type="ORF">E3N88_27009</name>
</gene>
<protein>
    <submittedName>
        <fullName evidence="2">Uncharacterized protein</fullName>
    </submittedName>
</protein>
<comment type="caution">
    <text evidence="2">The sequence shown here is derived from an EMBL/GenBank/DDBJ whole genome shotgun (WGS) entry which is preliminary data.</text>
</comment>
<sequence>MASDQMFSISLNKQQQLEAGKKRSVWFQLTLEKEELIQALSTESSLSSKLKDLNNELTHKLEVKAQRLELLTSQSMMSDIPPRKAGPRTMVDHTPYADEGCGKSSRMDNAAVHQGGKLTIYESKQP</sequence>
<dbReference type="GO" id="GO:0040008">
    <property type="term" value="P:regulation of growth"/>
    <property type="evidence" value="ECO:0007669"/>
    <property type="project" value="InterPro"/>
</dbReference>
<evidence type="ECO:0000256" key="1">
    <source>
        <dbReference type="SAM" id="MobiDB-lite"/>
    </source>
</evidence>
<keyword evidence="3" id="KW-1185">Reference proteome</keyword>
<organism evidence="2 3">
    <name type="scientific">Mikania micrantha</name>
    <name type="common">bitter vine</name>
    <dbReference type="NCBI Taxonomy" id="192012"/>
    <lineage>
        <taxon>Eukaryota</taxon>
        <taxon>Viridiplantae</taxon>
        <taxon>Streptophyta</taxon>
        <taxon>Embryophyta</taxon>
        <taxon>Tracheophyta</taxon>
        <taxon>Spermatophyta</taxon>
        <taxon>Magnoliopsida</taxon>
        <taxon>eudicotyledons</taxon>
        <taxon>Gunneridae</taxon>
        <taxon>Pentapetalae</taxon>
        <taxon>asterids</taxon>
        <taxon>campanulids</taxon>
        <taxon>Asterales</taxon>
        <taxon>Asteraceae</taxon>
        <taxon>Asteroideae</taxon>
        <taxon>Heliantheae alliance</taxon>
        <taxon>Eupatorieae</taxon>
        <taxon>Mikania</taxon>
    </lineage>
</organism>